<dbReference type="AlphaFoldDB" id="A0A168RPG2"/>
<dbReference type="PATRIC" id="fig|29557.3.peg.27"/>
<dbReference type="Pfam" id="PF00210">
    <property type="entry name" value="Ferritin"/>
    <property type="match status" value="1"/>
</dbReference>
<dbReference type="Proteomes" id="UP000076983">
    <property type="component" value="Unassembled WGS sequence"/>
</dbReference>
<dbReference type="PANTHER" id="PTHR42932">
    <property type="entry name" value="GENERAL STRESS PROTEIN 20U"/>
    <property type="match status" value="1"/>
</dbReference>
<dbReference type="OrthoDB" id="9797023at2"/>
<dbReference type="InterPro" id="IPR012347">
    <property type="entry name" value="Ferritin-like"/>
</dbReference>
<evidence type="ECO:0000256" key="2">
    <source>
        <dbReference type="RuleBase" id="RU003875"/>
    </source>
</evidence>
<keyword evidence="5" id="KW-1185">Reference proteome</keyword>
<dbReference type="PRINTS" id="PR01346">
    <property type="entry name" value="HELNAPAPROT"/>
</dbReference>
<dbReference type="InterPro" id="IPR002177">
    <property type="entry name" value="DPS_DNA-bd"/>
</dbReference>
<dbReference type="STRING" id="29557.MGALLINA_00350"/>
<comment type="similarity">
    <text evidence="1 2">Belongs to the Dps family.</text>
</comment>
<keyword evidence="4" id="KW-0238">DNA-binding</keyword>
<dbReference type="PIRSF" id="PIRSF005900">
    <property type="entry name" value="Dps"/>
    <property type="match status" value="1"/>
</dbReference>
<name>A0A168RPG2_9BACT</name>
<feature type="domain" description="Ferritin/DPS" evidence="3">
    <location>
        <begin position="12"/>
        <end position="78"/>
    </location>
</feature>
<protein>
    <submittedName>
        <fullName evidence="4">DNA-binding ferritin-like protein</fullName>
    </submittedName>
</protein>
<dbReference type="PANTHER" id="PTHR42932:SF1">
    <property type="entry name" value="GENERAL STRESS PROTEIN 20U"/>
    <property type="match status" value="1"/>
</dbReference>
<organism evidence="4 5">
    <name type="scientific">Mycoplasmopsis gallinarum</name>
    <dbReference type="NCBI Taxonomy" id="29557"/>
    <lineage>
        <taxon>Bacteria</taxon>
        <taxon>Bacillati</taxon>
        <taxon>Mycoplasmatota</taxon>
        <taxon>Mycoplasmoidales</taxon>
        <taxon>Metamycoplasmataceae</taxon>
        <taxon>Mycoplasmopsis</taxon>
    </lineage>
</organism>
<proteinExistence type="inferred from homology"/>
<evidence type="ECO:0000256" key="1">
    <source>
        <dbReference type="ARBA" id="ARBA00009497"/>
    </source>
</evidence>
<dbReference type="InterPro" id="IPR009078">
    <property type="entry name" value="Ferritin-like_SF"/>
</dbReference>
<sequence length="141" mass="16372">MKNIQLLRTLEATLILMQLKVKNFHWNLKGEDFFEIHEQLDKFYDDVVEQMDALAEKIVMLDSVAIGNFKETLDLSLIKEAESAKVNEKLVFSQIASDLKTILTFLETNATEWNILVQPVIDELIIFAHTWKWKFKASLGE</sequence>
<dbReference type="InterPro" id="IPR008331">
    <property type="entry name" value="Ferritin_DPS_dom"/>
</dbReference>
<dbReference type="Gene3D" id="1.20.1260.10">
    <property type="match status" value="1"/>
</dbReference>
<dbReference type="GO" id="GO:0008199">
    <property type="term" value="F:ferric iron binding"/>
    <property type="evidence" value="ECO:0007669"/>
    <property type="project" value="InterPro"/>
</dbReference>
<comment type="caution">
    <text evidence="4">The sequence shown here is derived from an EMBL/GenBank/DDBJ whole genome shotgun (WGS) entry which is preliminary data.</text>
</comment>
<gene>
    <name evidence="4" type="ORF">MGALLINA_00350</name>
</gene>
<dbReference type="GO" id="GO:0003677">
    <property type="term" value="F:DNA binding"/>
    <property type="evidence" value="ECO:0007669"/>
    <property type="project" value="UniProtKB-KW"/>
</dbReference>
<evidence type="ECO:0000259" key="3">
    <source>
        <dbReference type="Pfam" id="PF00210"/>
    </source>
</evidence>
<evidence type="ECO:0000313" key="5">
    <source>
        <dbReference type="Proteomes" id="UP000076983"/>
    </source>
</evidence>
<evidence type="ECO:0000313" key="4">
    <source>
        <dbReference type="EMBL" id="OAB49167.1"/>
    </source>
</evidence>
<dbReference type="SUPFAM" id="SSF47240">
    <property type="entry name" value="Ferritin-like"/>
    <property type="match status" value="1"/>
</dbReference>
<accession>A0A168RPG2</accession>
<reference evidence="4 5" key="1">
    <citation type="submission" date="2016-03" db="EMBL/GenBank/DDBJ databases">
        <title>Genome sequence of Mycoplasma gallinarum strain Mgn_IPT.</title>
        <authorList>
            <person name="Yacoub E."/>
            <person name="Sirand-Pugnet P."/>
            <person name="Barre A."/>
            <person name="Maurier F."/>
            <person name="Blanchard A."/>
            <person name="Ben Abdelmoumen B.M."/>
        </authorList>
    </citation>
    <scope>NUCLEOTIDE SEQUENCE [LARGE SCALE GENOMIC DNA]</scope>
    <source>
        <strain evidence="4 5">Mgn_IPT</strain>
    </source>
</reference>
<dbReference type="EMBL" id="LVLH01000014">
    <property type="protein sequence ID" value="OAB49167.1"/>
    <property type="molecule type" value="Genomic_DNA"/>
</dbReference>
<dbReference type="CDD" id="cd01043">
    <property type="entry name" value="DPS"/>
    <property type="match status" value="1"/>
</dbReference>
<dbReference type="RefSeq" id="WP_063625804.1">
    <property type="nucleotide sequence ID" value="NZ_LVLH01000014.1"/>
</dbReference>